<dbReference type="PANTHER" id="PTHR37560:SF2">
    <property type="entry name" value="DUF711 DOMAIN-CONTAINING PROTEIN"/>
    <property type="match status" value="1"/>
</dbReference>
<dbReference type="InterPro" id="IPR007841">
    <property type="entry name" value="UPF0210"/>
</dbReference>
<name>A0A650CMI3_9CREN</name>
<dbReference type="OrthoDB" id="36493at2157"/>
<dbReference type="PANTHER" id="PTHR37560">
    <property type="entry name" value="UPF0210 PROTEIN SPR0218"/>
    <property type="match status" value="1"/>
</dbReference>
<dbReference type="InterPro" id="IPR014537">
    <property type="entry name" value="UCP027893"/>
</dbReference>
<dbReference type="RefSeq" id="WP_156005396.1">
    <property type="nucleotide sequence ID" value="NZ_CP045483.1"/>
</dbReference>
<gene>
    <name evidence="1" type="ORF">D1868_02945</name>
</gene>
<dbReference type="Gene3D" id="3.20.70.20">
    <property type="match status" value="1"/>
</dbReference>
<proteinExistence type="predicted"/>
<dbReference type="EMBL" id="CP045483">
    <property type="protein sequence ID" value="QGR19039.1"/>
    <property type="molecule type" value="Genomic_DNA"/>
</dbReference>
<dbReference type="PIRSF" id="PIRSF027893">
    <property type="entry name" value="UCP027893"/>
    <property type="match status" value="1"/>
</dbReference>
<dbReference type="SUPFAM" id="SSF51998">
    <property type="entry name" value="PFL-like glycyl radical enzymes"/>
    <property type="match status" value="1"/>
</dbReference>
<reference evidence="1 2" key="1">
    <citation type="submission" date="2019-10" db="EMBL/GenBank/DDBJ databases">
        <title>Genome Sequences from Six Type Strain Members of the Archaeal Family Sulfolobaceae: Acidianus ambivalens, Acidianus infernus, Metallosphaera prunae, Stygiolobus azoricus, Sulfolobus metallicus, and Sulfurisphaera ohwakuensis.</title>
        <authorList>
            <person name="Counts J.A."/>
            <person name="Kelly R.M."/>
        </authorList>
    </citation>
    <scope>NUCLEOTIDE SEQUENCE [LARGE SCALE GENOMIC DNA]</scope>
    <source>
        <strain evidence="1 2">FC6</strain>
    </source>
</reference>
<protein>
    <submittedName>
        <fullName evidence="1">DUF711 family protein</fullName>
    </submittedName>
</protein>
<sequence length="331" mass="37820">MKIRAITIFFVSEDMDKLARYTDQLQNIKDEVVWTKRIAFPPELKDLDRKVNQIPTGKGVIYSIIHRRAKGELRSIADFLSTDKSFYASVLLNDSKYIDDVAKLVYSLDPEIATRVAILVNEEFLTTPYFPVGSANTINDSLSSSLIYVREFEENRAERVLAFADEYSKKISKEIGIRYLGIDASLSPWMEESTGRLIENHSGEKMFSFGQLYTVASINKRIFELVWRLKITPIGFSELMLPVAEDNVLMERVREGSLTLSQLMALTSVCVAGLDMIAVKRDIELYKKILRDSMAIQFTKRRPYGIRIIPSTGEGEIYLKEYGKIPEIKII</sequence>
<dbReference type="AlphaFoldDB" id="A0A650CMI3"/>
<evidence type="ECO:0000313" key="2">
    <source>
        <dbReference type="Proteomes" id="UP000423396"/>
    </source>
</evidence>
<dbReference type="GeneID" id="42797995"/>
<dbReference type="Proteomes" id="UP000423396">
    <property type="component" value="Chromosome"/>
</dbReference>
<accession>A0A650CMI3</accession>
<dbReference type="Pfam" id="PF05167">
    <property type="entry name" value="DUF711"/>
    <property type="match status" value="1"/>
</dbReference>
<dbReference type="KEGG" id="sazo:D1868_02945"/>
<keyword evidence="2" id="KW-1185">Reference proteome</keyword>
<evidence type="ECO:0000313" key="1">
    <source>
        <dbReference type="EMBL" id="QGR19039.1"/>
    </source>
</evidence>
<organism evidence="1 2">
    <name type="scientific">Stygiolobus azoricus</name>
    <dbReference type="NCBI Taxonomy" id="41675"/>
    <lineage>
        <taxon>Archaea</taxon>
        <taxon>Thermoproteota</taxon>
        <taxon>Thermoprotei</taxon>
        <taxon>Sulfolobales</taxon>
        <taxon>Sulfolobaceae</taxon>
        <taxon>Stygiolobus</taxon>
    </lineage>
</organism>